<evidence type="ECO:0000256" key="2">
    <source>
        <dbReference type="ARBA" id="ARBA00023027"/>
    </source>
</evidence>
<dbReference type="GO" id="GO:0016616">
    <property type="term" value="F:oxidoreductase activity, acting on the CH-OH group of donors, NAD or NADP as acceptor"/>
    <property type="evidence" value="ECO:0007669"/>
    <property type="project" value="UniProtKB-ARBA"/>
</dbReference>
<evidence type="ECO:0000313" key="5">
    <source>
        <dbReference type="Proteomes" id="UP000823934"/>
    </source>
</evidence>
<accession>A0A9D1TUZ6</accession>
<dbReference type="AlphaFoldDB" id="A0A9D1TUZ6"/>
<dbReference type="PROSITE" id="PS00671">
    <property type="entry name" value="D_2_HYDROXYACID_DH_3"/>
    <property type="match status" value="1"/>
</dbReference>
<evidence type="ECO:0000256" key="1">
    <source>
        <dbReference type="ARBA" id="ARBA00023002"/>
    </source>
</evidence>
<protein>
    <submittedName>
        <fullName evidence="4">Glyoxylate/hydroxypyruvate reductase A</fullName>
    </submittedName>
</protein>
<feature type="domain" description="D-isomer specific 2-hydroxyacid dehydrogenase NAD-binding" evidence="3">
    <location>
        <begin position="105"/>
        <end position="276"/>
    </location>
</feature>
<dbReference type="SUPFAM" id="SSF51735">
    <property type="entry name" value="NAD(P)-binding Rossmann-fold domains"/>
    <property type="match status" value="1"/>
</dbReference>
<dbReference type="InterPro" id="IPR036291">
    <property type="entry name" value="NAD(P)-bd_dom_sf"/>
</dbReference>
<dbReference type="CDD" id="cd12164">
    <property type="entry name" value="GDH_like_2"/>
    <property type="match status" value="1"/>
</dbReference>
<reference evidence="4" key="1">
    <citation type="journal article" date="2021" name="PeerJ">
        <title>Extensive microbial diversity within the chicken gut microbiome revealed by metagenomics and culture.</title>
        <authorList>
            <person name="Gilroy R."/>
            <person name="Ravi A."/>
            <person name="Getino M."/>
            <person name="Pursley I."/>
            <person name="Horton D.L."/>
            <person name="Alikhan N.F."/>
            <person name="Baker D."/>
            <person name="Gharbi K."/>
            <person name="Hall N."/>
            <person name="Watson M."/>
            <person name="Adriaenssens E.M."/>
            <person name="Foster-Nyarko E."/>
            <person name="Jarju S."/>
            <person name="Secka A."/>
            <person name="Antonio M."/>
            <person name="Oren A."/>
            <person name="Chaudhuri R.R."/>
            <person name="La Ragione R."/>
            <person name="Hildebrand F."/>
            <person name="Pallen M.J."/>
        </authorList>
    </citation>
    <scope>NUCLEOTIDE SEQUENCE</scope>
    <source>
        <strain evidence="4">CHK160-9182</strain>
    </source>
</reference>
<comment type="caution">
    <text evidence="4">The sequence shown here is derived from an EMBL/GenBank/DDBJ whole genome shotgun (WGS) entry which is preliminary data.</text>
</comment>
<dbReference type="GO" id="GO:0051287">
    <property type="term" value="F:NAD binding"/>
    <property type="evidence" value="ECO:0007669"/>
    <property type="project" value="InterPro"/>
</dbReference>
<proteinExistence type="predicted"/>
<keyword evidence="2" id="KW-0520">NAD</keyword>
<reference evidence="4" key="2">
    <citation type="submission" date="2021-04" db="EMBL/GenBank/DDBJ databases">
        <authorList>
            <person name="Gilroy R."/>
        </authorList>
    </citation>
    <scope>NUCLEOTIDE SEQUENCE</scope>
    <source>
        <strain evidence="4">CHK160-9182</strain>
    </source>
</reference>
<name>A0A9D1TUZ6_9GAMM</name>
<evidence type="ECO:0000313" key="4">
    <source>
        <dbReference type="EMBL" id="HIW07728.1"/>
    </source>
</evidence>
<dbReference type="Proteomes" id="UP000823934">
    <property type="component" value="Unassembled WGS sequence"/>
</dbReference>
<dbReference type="Gene3D" id="3.40.50.720">
    <property type="entry name" value="NAD(P)-binding Rossmann-like Domain"/>
    <property type="match status" value="2"/>
</dbReference>
<dbReference type="Pfam" id="PF02826">
    <property type="entry name" value="2-Hacid_dh_C"/>
    <property type="match status" value="1"/>
</dbReference>
<sequence>MNILYVTDTERGIDRWREEFAKVDSSLTIYGLNDSYDPLEIDVVLAWKPASGIFPTLKNLKLTQSLGQGVDHIIKCPDLSRDVPIARIIDTDMSVQMSEYSLYGVLKAFRKFHIYQAQQTANEWLPRSRNFHEDFKIGILGLGELGGAVAQSLLQNGFTNLRGWSKSQKAIPGLQSFAGNENLETFVDGLDVLICLLPLTKETMNILNLDLFVKLNQGAFLINPARGEHLVDEDLLTALDKGLISGALLDVFREEPLPVDHPFWQDPRIELTPHIAAATNPRTAAEQVINNIERVKQNLPAFNLIDLSKEY</sequence>
<gene>
    <name evidence="4" type="ORF">H9889_10480</name>
</gene>
<evidence type="ECO:0000259" key="3">
    <source>
        <dbReference type="Pfam" id="PF02826"/>
    </source>
</evidence>
<keyword evidence="1" id="KW-0560">Oxidoreductase</keyword>
<dbReference type="EMBL" id="DXHP01000229">
    <property type="protein sequence ID" value="HIW07728.1"/>
    <property type="molecule type" value="Genomic_DNA"/>
</dbReference>
<dbReference type="InterPro" id="IPR006140">
    <property type="entry name" value="D-isomer_DH_NAD-bd"/>
</dbReference>
<dbReference type="PANTHER" id="PTHR43333:SF1">
    <property type="entry name" value="D-ISOMER SPECIFIC 2-HYDROXYACID DEHYDROGENASE NAD-BINDING DOMAIN-CONTAINING PROTEIN"/>
    <property type="match status" value="1"/>
</dbReference>
<dbReference type="InterPro" id="IPR029753">
    <property type="entry name" value="D-isomer_DH_CS"/>
</dbReference>
<organism evidence="4 5">
    <name type="scientific">Candidatus Ignatzschineria merdigallinarum</name>
    <dbReference type="NCBI Taxonomy" id="2838621"/>
    <lineage>
        <taxon>Bacteria</taxon>
        <taxon>Pseudomonadati</taxon>
        <taxon>Pseudomonadota</taxon>
        <taxon>Gammaproteobacteria</taxon>
        <taxon>Cardiobacteriales</taxon>
        <taxon>Ignatzschineriaceae</taxon>
        <taxon>Ignatzschineria</taxon>
    </lineage>
</organism>
<dbReference type="PANTHER" id="PTHR43333">
    <property type="entry name" value="2-HACID_DH_C DOMAIN-CONTAINING PROTEIN"/>
    <property type="match status" value="1"/>
</dbReference>